<feature type="transmembrane region" description="Helical" evidence="1">
    <location>
        <begin position="21"/>
        <end position="46"/>
    </location>
</feature>
<keyword evidence="1" id="KW-1133">Transmembrane helix</keyword>
<evidence type="ECO:0000313" key="6">
    <source>
        <dbReference type="Proteomes" id="UP000663862"/>
    </source>
</evidence>
<dbReference type="EMBL" id="CAJOBS010006609">
    <property type="protein sequence ID" value="CAF4914539.1"/>
    <property type="molecule type" value="Genomic_DNA"/>
</dbReference>
<evidence type="ECO:0000313" key="2">
    <source>
        <dbReference type="EMBL" id="CAF3398417.1"/>
    </source>
</evidence>
<dbReference type="AlphaFoldDB" id="A0A820QQI0"/>
<keyword evidence="1" id="KW-0472">Membrane</keyword>
<dbReference type="Proteomes" id="UP000663838">
    <property type="component" value="Unassembled WGS sequence"/>
</dbReference>
<feature type="transmembrane region" description="Helical" evidence="1">
    <location>
        <begin position="52"/>
        <end position="69"/>
    </location>
</feature>
<evidence type="ECO:0000313" key="4">
    <source>
        <dbReference type="EMBL" id="CAF4423655.1"/>
    </source>
</evidence>
<accession>A0A820QQI0</accession>
<keyword evidence="1" id="KW-0812">Transmembrane</keyword>
<dbReference type="EMBL" id="CAJNYV010001010">
    <property type="protein sequence ID" value="CAF3398417.1"/>
    <property type="molecule type" value="Genomic_DNA"/>
</dbReference>
<sequence>MLIWLRTRNDLNKSYIPLINVLLLLCCYRPLLLEVLVHGFGLGAWVHLLSKFLFTASVGLPTLQLYLSLPNNN</sequence>
<comment type="caution">
    <text evidence="4">The sequence shown here is derived from an EMBL/GenBank/DDBJ whole genome shotgun (WGS) entry which is preliminary data.</text>
</comment>
<dbReference type="EMBL" id="CAJNYU010004302">
    <property type="protein sequence ID" value="CAF3741004.1"/>
    <property type="molecule type" value="Genomic_DNA"/>
</dbReference>
<evidence type="ECO:0000313" key="5">
    <source>
        <dbReference type="EMBL" id="CAF4914539.1"/>
    </source>
</evidence>
<evidence type="ECO:0000256" key="1">
    <source>
        <dbReference type="SAM" id="Phobius"/>
    </source>
</evidence>
<name>A0A820QQI0_9BILA</name>
<reference evidence="4" key="1">
    <citation type="submission" date="2021-02" db="EMBL/GenBank/DDBJ databases">
        <authorList>
            <person name="Nowell W R."/>
        </authorList>
    </citation>
    <scope>NUCLEOTIDE SEQUENCE</scope>
</reference>
<evidence type="ECO:0000313" key="3">
    <source>
        <dbReference type="EMBL" id="CAF3741004.1"/>
    </source>
</evidence>
<dbReference type="EMBL" id="CAJOBQ010000833">
    <property type="protein sequence ID" value="CAF4423655.1"/>
    <property type="molecule type" value="Genomic_DNA"/>
</dbReference>
<dbReference type="Proteomes" id="UP000663865">
    <property type="component" value="Unassembled WGS sequence"/>
</dbReference>
<organism evidence="4 6">
    <name type="scientific">Rotaria socialis</name>
    <dbReference type="NCBI Taxonomy" id="392032"/>
    <lineage>
        <taxon>Eukaryota</taxon>
        <taxon>Metazoa</taxon>
        <taxon>Spiralia</taxon>
        <taxon>Gnathifera</taxon>
        <taxon>Rotifera</taxon>
        <taxon>Eurotatoria</taxon>
        <taxon>Bdelloidea</taxon>
        <taxon>Philodinida</taxon>
        <taxon>Philodinidae</taxon>
        <taxon>Rotaria</taxon>
    </lineage>
</organism>
<dbReference type="Proteomes" id="UP000663862">
    <property type="component" value="Unassembled WGS sequence"/>
</dbReference>
<protein>
    <submittedName>
        <fullName evidence="4">Uncharacterized protein</fullName>
    </submittedName>
</protein>
<dbReference type="Proteomes" id="UP000663869">
    <property type="component" value="Unassembled WGS sequence"/>
</dbReference>
<gene>
    <name evidence="3" type="ORF">FME351_LOCUS30266</name>
    <name evidence="2" type="ORF">KIK155_LOCUS7884</name>
    <name evidence="5" type="ORF">TOA249_LOCUS31638</name>
    <name evidence="4" type="ORF">TSG867_LOCUS14747</name>
</gene>
<proteinExistence type="predicted"/>